<organism evidence="3 4">
    <name type="scientific">Agromyces protaetiae</name>
    <dbReference type="NCBI Taxonomy" id="2509455"/>
    <lineage>
        <taxon>Bacteria</taxon>
        <taxon>Bacillati</taxon>
        <taxon>Actinomycetota</taxon>
        <taxon>Actinomycetes</taxon>
        <taxon>Micrococcales</taxon>
        <taxon>Microbacteriaceae</taxon>
        <taxon>Agromyces</taxon>
    </lineage>
</organism>
<sequence>MTGYETFGAPVAGGALAGGEWRADASGPALLAVHGITASHRAWDLVAEELDDVRIVAPDLRGRGRSNALPAPYRLVDHADDLARVLDDRGIDRALVVGHSMGAFVSVRFAERHPDRVAGLVLIDGGLPLPPPAGIAPEDVPQAVLGPAVERLSMRFDTASEYIGFWRRHPGLGPYWNDAIEDYVRYDLDGVAPELRSASNADAVGVNALELDGSAGYLDALAALVPPLDFVRAERGLLDQPEPLYPSAAADDWARRLPALRVHEAPDVNHYTILMTEAGLQHITPVLRARLALASDEASITVDKEVAP</sequence>
<dbReference type="SUPFAM" id="SSF53474">
    <property type="entry name" value="alpha/beta-Hydrolases"/>
    <property type="match status" value="1"/>
</dbReference>
<evidence type="ECO:0000313" key="4">
    <source>
        <dbReference type="Proteomes" id="UP000291259"/>
    </source>
</evidence>
<dbReference type="KEGG" id="agf:ET445_14920"/>
<dbReference type="OrthoDB" id="63962at2"/>
<dbReference type="InterPro" id="IPR000073">
    <property type="entry name" value="AB_hydrolase_1"/>
</dbReference>
<reference evidence="3 4" key="1">
    <citation type="submission" date="2019-01" db="EMBL/GenBank/DDBJ databases">
        <title>Genome sequencing of strain FW100M-8.</title>
        <authorList>
            <person name="Heo J."/>
            <person name="Kim S.-J."/>
            <person name="Kim J.-S."/>
            <person name="Hong S.-B."/>
            <person name="Kwon S.-W."/>
        </authorList>
    </citation>
    <scope>NUCLEOTIDE SEQUENCE [LARGE SCALE GENOMIC DNA]</scope>
    <source>
        <strain evidence="3 4">FW100M-8</strain>
    </source>
</reference>
<dbReference type="Proteomes" id="UP000291259">
    <property type="component" value="Chromosome"/>
</dbReference>
<dbReference type="GO" id="GO:0016020">
    <property type="term" value="C:membrane"/>
    <property type="evidence" value="ECO:0007669"/>
    <property type="project" value="TreeGrafter"/>
</dbReference>
<evidence type="ECO:0000256" key="1">
    <source>
        <dbReference type="ARBA" id="ARBA00022801"/>
    </source>
</evidence>
<evidence type="ECO:0000313" key="3">
    <source>
        <dbReference type="EMBL" id="QAY74427.1"/>
    </source>
</evidence>
<dbReference type="InterPro" id="IPR050266">
    <property type="entry name" value="AB_hydrolase_sf"/>
</dbReference>
<dbReference type="Pfam" id="PF00561">
    <property type="entry name" value="Abhydrolase_1"/>
    <property type="match status" value="1"/>
</dbReference>
<name>A0A4P6FKB9_9MICO</name>
<protein>
    <submittedName>
        <fullName evidence="3">Alpha/beta hydrolase</fullName>
    </submittedName>
</protein>
<feature type="domain" description="AB hydrolase-1" evidence="2">
    <location>
        <begin position="28"/>
        <end position="143"/>
    </location>
</feature>
<accession>A0A4P6FKB9</accession>
<dbReference type="AlphaFoldDB" id="A0A4P6FKB9"/>
<dbReference type="PRINTS" id="PR00412">
    <property type="entry name" value="EPOXHYDRLASE"/>
</dbReference>
<evidence type="ECO:0000259" key="2">
    <source>
        <dbReference type="Pfam" id="PF00561"/>
    </source>
</evidence>
<dbReference type="Gene3D" id="3.40.50.1820">
    <property type="entry name" value="alpha/beta hydrolase"/>
    <property type="match status" value="1"/>
</dbReference>
<dbReference type="GO" id="GO:0016787">
    <property type="term" value="F:hydrolase activity"/>
    <property type="evidence" value="ECO:0007669"/>
    <property type="project" value="UniProtKB-KW"/>
</dbReference>
<dbReference type="RefSeq" id="WP_129191972.1">
    <property type="nucleotide sequence ID" value="NZ_CP035491.1"/>
</dbReference>
<dbReference type="EMBL" id="CP035491">
    <property type="protein sequence ID" value="QAY74427.1"/>
    <property type="molecule type" value="Genomic_DNA"/>
</dbReference>
<dbReference type="PANTHER" id="PTHR43798">
    <property type="entry name" value="MONOACYLGLYCEROL LIPASE"/>
    <property type="match status" value="1"/>
</dbReference>
<dbReference type="InterPro" id="IPR029058">
    <property type="entry name" value="AB_hydrolase_fold"/>
</dbReference>
<keyword evidence="1 3" id="KW-0378">Hydrolase</keyword>
<dbReference type="PRINTS" id="PR00111">
    <property type="entry name" value="ABHYDROLASE"/>
</dbReference>
<gene>
    <name evidence="3" type="ORF">ET445_14920</name>
</gene>
<dbReference type="PANTHER" id="PTHR43798:SF31">
    <property type="entry name" value="AB HYDROLASE SUPERFAMILY PROTEIN YCLE"/>
    <property type="match status" value="1"/>
</dbReference>
<dbReference type="InterPro" id="IPR000639">
    <property type="entry name" value="Epox_hydrolase-like"/>
</dbReference>
<keyword evidence="4" id="KW-1185">Reference proteome</keyword>
<proteinExistence type="predicted"/>